<feature type="coiled-coil region" evidence="1">
    <location>
        <begin position="255"/>
        <end position="304"/>
    </location>
</feature>
<dbReference type="EMBL" id="PFCO01000006">
    <property type="protein sequence ID" value="PIR69470.1"/>
    <property type="molecule type" value="Genomic_DNA"/>
</dbReference>
<dbReference type="SMART" id="SM00382">
    <property type="entry name" value="AAA"/>
    <property type="match status" value="1"/>
</dbReference>
<evidence type="ECO:0000313" key="4">
    <source>
        <dbReference type="Proteomes" id="UP000231503"/>
    </source>
</evidence>
<dbReference type="InterPro" id="IPR027417">
    <property type="entry name" value="P-loop_NTPase"/>
</dbReference>
<dbReference type="Pfam" id="PF02463">
    <property type="entry name" value="SMC_N"/>
    <property type="match status" value="1"/>
</dbReference>
<sequence>MHLKRLELNGFKSFAKNTAFELPSPITAIVGPNGSGKSNCAEAIRWVLGEQSMKSLRGKRGEDLIFSGSHSASRMSKASVTLVFDNTQNQFPVEFDEVALSRNVYRDGANEYMINGSIVRLKDIIELLAHVGLGSSQHHIIGQGEADRILYASPKERKEMVEDALGLKIYQIKRAEADRKLERTGENMKQVEALRKEIQPHLRFLKAQAAKFQKTEELRSELERTYTEYLSRETFSLESLEGTLSGKKHEPEKELADIEKQRKDIEESIAKARKESTSSDEGVFQEITRELALVREKKGKLSREMGRIEGMIDALKRPMQGVSLDDAVSREDVEELIAEVEGMLTSALEEDVIDQMQSFIQEALERVSSFFSRIDSAHVKVEEQPATDLKKLTDEKQKVEKGMHELDAQEKDLLEKEKELGGSLHGHEKKLRELERALYNLDATGNRMKDALRNVSIEEERLRLRSEEFAREKQEAAHYIPVDTLPKAKEALGEQDREKMRRDIARLKFKLEDAGGVDGMVLKELEEVGERDSFFEKELGDLEKASADLKKLSGELSGKLEEEFEKGISKINSEFQKHFETIFGGGKAELRLLKIKEGGEEDALGEDAPQKKSQYANGLDVYVNLPRKRIRGLDMLSGGERALTSIALLFALSSVNPPPFLVLDEMDAALDENNSRKYGQMLGNLSKGTQLVIITHNRESMRHAGVLYGVTMGSDGISKILSLKLEEAVQYSK</sequence>
<dbReference type="InterPro" id="IPR003593">
    <property type="entry name" value="AAA+_ATPase"/>
</dbReference>
<dbReference type="InterPro" id="IPR003395">
    <property type="entry name" value="RecF/RecN/SMC_N"/>
</dbReference>
<gene>
    <name evidence="3" type="ORF">COU47_02735</name>
</gene>
<reference evidence="4" key="1">
    <citation type="submission" date="2017-09" db="EMBL/GenBank/DDBJ databases">
        <title>Depth-based differentiation of microbial function through sediment-hosted aquifers and enrichment of novel symbionts in the deep terrestrial subsurface.</title>
        <authorList>
            <person name="Probst A.J."/>
            <person name="Ladd B."/>
            <person name="Jarett J.K."/>
            <person name="Geller-Mcgrath D.E."/>
            <person name="Sieber C.M.K."/>
            <person name="Emerson J.B."/>
            <person name="Anantharaman K."/>
            <person name="Thomas B.C."/>
            <person name="Malmstrom R."/>
            <person name="Stieglmeier M."/>
            <person name="Klingl A."/>
            <person name="Woyke T."/>
            <person name="Ryan C.M."/>
            <person name="Banfield J.F."/>
        </authorList>
    </citation>
    <scope>NUCLEOTIDE SEQUENCE [LARGE SCALE GENOMIC DNA]</scope>
</reference>
<feature type="coiled-coil region" evidence="1">
    <location>
        <begin position="389"/>
        <end position="444"/>
    </location>
</feature>
<accession>A0A2H0TD32</accession>
<organism evidence="3 4">
    <name type="scientific">Candidatus Niyogibacteria bacterium CG10_big_fil_rev_8_21_14_0_10_46_36</name>
    <dbReference type="NCBI Taxonomy" id="1974726"/>
    <lineage>
        <taxon>Bacteria</taxon>
        <taxon>Candidatus Niyogiibacteriota</taxon>
    </lineage>
</organism>
<evidence type="ECO:0000256" key="1">
    <source>
        <dbReference type="SAM" id="Coils"/>
    </source>
</evidence>
<evidence type="ECO:0000313" key="3">
    <source>
        <dbReference type="EMBL" id="PIR69470.1"/>
    </source>
</evidence>
<name>A0A2H0TD32_9BACT</name>
<comment type="caution">
    <text evidence="3">The sequence shown here is derived from an EMBL/GenBank/DDBJ whole genome shotgun (WGS) entry which is preliminary data.</text>
</comment>
<dbReference type="SUPFAM" id="SSF52540">
    <property type="entry name" value="P-loop containing nucleoside triphosphate hydrolases"/>
    <property type="match status" value="1"/>
</dbReference>
<dbReference type="PANTHER" id="PTHR43977">
    <property type="entry name" value="STRUCTURAL MAINTENANCE OF CHROMOSOMES PROTEIN 3"/>
    <property type="match status" value="1"/>
</dbReference>
<dbReference type="Proteomes" id="UP000231503">
    <property type="component" value="Unassembled WGS sequence"/>
</dbReference>
<proteinExistence type="predicted"/>
<feature type="coiled-coil region" evidence="1">
    <location>
        <begin position="174"/>
        <end position="225"/>
    </location>
</feature>
<dbReference type="AlphaFoldDB" id="A0A2H0TD32"/>
<keyword evidence="1" id="KW-0175">Coiled coil</keyword>
<protein>
    <recommendedName>
        <fullName evidence="2">AAA+ ATPase domain-containing protein</fullName>
    </recommendedName>
</protein>
<evidence type="ECO:0000259" key="2">
    <source>
        <dbReference type="SMART" id="SM00382"/>
    </source>
</evidence>
<feature type="domain" description="AAA+ ATPase" evidence="2">
    <location>
        <begin position="23"/>
        <end position="727"/>
    </location>
</feature>
<dbReference type="Gene3D" id="3.40.50.300">
    <property type="entry name" value="P-loop containing nucleotide triphosphate hydrolases"/>
    <property type="match status" value="2"/>
</dbReference>